<comment type="caution">
    <text evidence="1">The sequence shown here is derived from an EMBL/GenBank/DDBJ whole genome shotgun (WGS) entry which is preliminary data.</text>
</comment>
<dbReference type="Pfam" id="PF06685">
    <property type="entry name" value="DUF1186"/>
    <property type="match status" value="1"/>
</dbReference>
<dbReference type="Pfam" id="PF02810">
    <property type="entry name" value="SEC-C"/>
    <property type="match status" value="1"/>
</dbReference>
<proteinExistence type="predicted"/>
<dbReference type="InterPro" id="IPR010602">
    <property type="entry name" value="DUF1186"/>
</dbReference>
<dbReference type="EMBL" id="JACXJA010000011">
    <property type="protein sequence ID" value="MBD2862447.1"/>
    <property type="molecule type" value="Genomic_DNA"/>
</dbReference>
<reference evidence="1" key="1">
    <citation type="submission" date="2020-09" db="EMBL/GenBank/DDBJ databases">
        <title>A novel bacterium of genus Paenibacillus, isolated from South China Sea.</title>
        <authorList>
            <person name="Huang H."/>
            <person name="Mo K."/>
            <person name="Hu Y."/>
        </authorList>
    </citation>
    <scope>NUCLEOTIDE SEQUENCE</scope>
    <source>
        <strain evidence="1">IB182363</strain>
    </source>
</reference>
<dbReference type="InterPro" id="IPR004027">
    <property type="entry name" value="SEC_C_motif"/>
</dbReference>
<evidence type="ECO:0000313" key="2">
    <source>
        <dbReference type="Proteomes" id="UP000639396"/>
    </source>
</evidence>
<protein>
    <submittedName>
        <fullName evidence="1">DUF1186 domain-containing protein</fullName>
    </submittedName>
</protein>
<dbReference type="Proteomes" id="UP000639396">
    <property type="component" value="Unassembled WGS sequence"/>
</dbReference>
<organism evidence="1 2">
    <name type="scientific">Paenibacillus oceani</name>
    <dbReference type="NCBI Taxonomy" id="2772510"/>
    <lineage>
        <taxon>Bacteria</taxon>
        <taxon>Bacillati</taxon>
        <taxon>Bacillota</taxon>
        <taxon>Bacilli</taxon>
        <taxon>Bacillales</taxon>
        <taxon>Paenibacillaceae</taxon>
        <taxon>Paenibacillus</taxon>
    </lineage>
</organism>
<sequence>MEHLIQNIRYNEGAFPREELQQIIERKEEAIPHLLQIMNDLNEDYEKVIERPERIDFIYAFYLLAQFREQALFPILIEILSKPAGICEEIFDDSITEGVGQALASTYNGEIELLQRLIENTEANEYARGQALVALVILVLDGQLSREFVMDYFKQLINDKQKRSEDSYYLNTEIVCCCNDLYPEEVAADIQRLYEDRIVETMIIGMDDVRGTLKRTKEAVLRESGQYDKYRLITDTIEELQGWACFQPDADSENAYSELESYFGAEPSAFYEKPRMNPAVKVEKIGRNDPCTCGSGKKYKKCCGA</sequence>
<dbReference type="Gene3D" id="3.10.450.50">
    <property type="match status" value="1"/>
</dbReference>
<dbReference type="SUPFAM" id="SSF103642">
    <property type="entry name" value="Sec-C motif"/>
    <property type="match status" value="1"/>
</dbReference>
<keyword evidence="2" id="KW-1185">Reference proteome</keyword>
<dbReference type="AlphaFoldDB" id="A0A927C9F0"/>
<name>A0A927C9F0_9BACL</name>
<gene>
    <name evidence="1" type="ORF">IDH45_10680</name>
</gene>
<dbReference type="RefSeq" id="WP_190927397.1">
    <property type="nucleotide sequence ID" value="NZ_JACXJA010000011.1"/>
</dbReference>
<accession>A0A927C9F0</accession>
<evidence type="ECO:0000313" key="1">
    <source>
        <dbReference type="EMBL" id="MBD2862447.1"/>
    </source>
</evidence>